<feature type="region of interest" description="Disordered" evidence="1">
    <location>
        <begin position="54"/>
        <end position="89"/>
    </location>
</feature>
<reference evidence="3 4" key="1">
    <citation type="submission" date="2020-12" db="EMBL/GenBank/DDBJ databases">
        <title>Sulforoseuscoccus oceanibium gen. nov., sp. nov., a representative of the phylum Verrucomicrobia with special cytoplasmic membrane, and proposal of Sulforoseuscoccusaceae fam. nov.</title>
        <authorList>
            <person name="Xi F."/>
        </authorList>
    </citation>
    <scope>NUCLEOTIDE SEQUENCE [LARGE SCALE GENOMIC DNA]</scope>
    <source>
        <strain evidence="3 4">T37</strain>
    </source>
</reference>
<feature type="compositionally biased region" description="Low complexity" evidence="1">
    <location>
        <begin position="54"/>
        <end position="64"/>
    </location>
</feature>
<evidence type="ECO:0000313" key="3">
    <source>
        <dbReference type="EMBL" id="QQL45251.1"/>
    </source>
</evidence>
<dbReference type="Proteomes" id="UP000475117">
    <property type="component" value="Chromosome"/>
</dbReference>
<keyword evidence="4" id="KW-1185">Reference proteome</keyword>
<dbReference type="EMBL" id="CP066776">
    <property type="protein sequence ID" value="QQL45251.1"/>
    <property type="molecule type" value="Genomic_DNA"/>
</dbReference>
<dbReference type="RefSeq" id="WP_164364003.1">
    <property type="nucleotide sequence ID" value="NZ_CP066776.1"/>
</dbReference>
<evidence type="ECO:0000313" key="4">
    <source>
        <dbReference type="Proteomes" id="UP000475117"/>
    </source>
</evidence>
<protein>
    <submittedName>
        <fullName evidence="3">Uncharacterized protein</fullName>
    </submittedName>
</protein>
<proteinExistence type="predicted"/>
<accession>A0A6B3LBX3</accession>
<evidence type="ECO:0000256" key="1">
    <source>
        <dbReference type="SAM" id="MobiDB-lite"/>
    </source>
</evidence>
<feature type="signal peptide" evidence="2">
    <location>
        <begin position="1"/>
        <end position="18"/>
    </location>
</feature>
<feature type="chain" id="PRO_5043725190" evidence="2">
    <location>
        <begin position="19"/>
        <end position="317"/>
    </location>
</feature>
<dbReference type="AlphaFoldDB" id="A0A6B3LBX3"/>
<dbReference type="KEGG" id="soa:G3M56_001290"/>
<organism evidence="3 4">
    <name type="scientific">Sulfuriroseicoccus oceanibius</name>
    <dbReference type="NCBI Taxonomy" id="2707525"/>
    <lineage>
        <taxon>Bacteria</taxon>
        <taxon>Pseudomonadati</taxon>
        <taxon>Verrucomicrobiota</taxon>
        <taxon>Verrucomicrobiia</taxon>
        <taxon>Verrucomicrobiales</taxon>
        <taxon>Verrucomicrobiaceae</taxon>
        <taxon>Sulfuriroseicoccus</taxon>
    </lineage>
</organism>
<gene>
    <name evidence="3" type="ORF">G3M56_001290</name>
</gene>
<name>A0A6B3LBX3_9BACT</name>
<evidence type="ECO:0000256" key="2">
    <source>
        <dbReference type="SAM" id="SignalP"/>
    </source>
</evidence>
<sequence>MNTASVVTLVVLSSAASAGITWMATKNSSPAEAAPPAVVEKTVTNTVVAATDAPAATTPEATTPWSGATNTTAKQSREESTRPEGVSEEVWERATQQAGMMQMWGKRMEQGGQRWMNRNVDRDSQRIANHLGLDEAGSERINQLLRQRMEKAAERPREIFSRLTANNDVLAELIALREMGQQEGGLNAELAARQEQLQREVLGEYYPEDGSLDERGIMGMMRPQMPERWYRDEALLTEMADGLDDQSLDSLSEYATRMDYLDRENQAYRSSTRIERRIPLDEGQSNALFQLYLENENPSREQLGQILTPEQLEKLGE</sequence>
<keyword evidence="2" id="KW-0732">Signal</keyword>
<feature type="compositionally biased region" description="Polar residues" evidence="1">
    <location>
        <begin position="65"/>
        <end position="74"/>
    </location>
</feature>